<reference evidence="2" key="1">
    <citation type="submission" date="2019-04" db="EMBL/GenBank/DDBJ databases">
        <title>Evolution of Biomass-Degrading Anaerobic Consortia Revealed by Metagenomics.</title>
        <authorList>
            <person name="Peng X."/>
        </authorList>
    </citation>
    <scope>NUCLEOTIDE SEQUENCE</scope>
    <source>
        <strain evidence="2">SIG14</strain>
    </source>
</reference>
<feature type="transmembrane region" description="Helical" evidence="1">
    <location>
        <begin position="16"/>
        <end position="36"/>
    </location>
</feature>
<evidence type="ECO:0008006" key="4">
    <source>
        <dbReference type="Google" id="ProtNLM"/>
    </source>
</evidence>
<proteinExistence type="predicted"/>
<evidence type="ECO:0000256" key="1">
    <source>
        <dbReference type="SAM" id="Phobius"/>
    </source>
</evidence>
<gene>
    <name evidence="2" type="ORF">E7Z75_07620</name>
</gene>
<keyword evidence="1" id="KW-0812">Transmembrane</keyword>
<name>A0A8T3VX23_METOL</name>
<evidence type="ECO:0000313" key="2">
    <source>
        <dbReference type="EMBL" id="MBE6512988.1"/>
    </source>
</evidence>
<dbReference type="AlphaFoldDB" id="A0A8T3VX23"/>
<keyword evidence="1" id="KW-1133">Transmembrane helix</keyword>
<accession>A0A8T3VX23</accession>
<protein>
    <recommendedName>
        <fullName evidence="4">Class III signal peptide</fullName>
    </recommendedName>
</protein>
<sequence>MKNITIGNKGQLSLEYVLSSMIVILIISLISIPILLTAMDYSTDIMDSINSKSELSKITDAIDFCYVSGKGSKRIVLLDFNRNVDIRLYNDGKKGSASINLNLSDDSHEITRHFDYAGLNENIHLSKGFNRIAVKWDEDSNRIEVNRLA</sequence>
<keyword evidence="1" id="KW-0472">Membrane</keyword>
<dbReference type="Proteomes" id="UP000732619">
    <property type="component" value="Unassembled WGS sequence"/>
</dbReference>
<dbReference type="EMBL" id="SUTG01000041">
    <property type="protein sequence ID" value="MBE6512988.1"/>
    <property type="molecule type" value="Genomic_DNA"/>
</dbReference>
<comment type="caution">
    <text evidence="2">The sequence shown here is derived from an EMBL/GenBank/DDBJ whole genome shotgun (WGS) entry which is preliminary data.</text>
</comment>
<organism evidence="2 3">
    <name type="scientific">Methanobrevibacter olleyae</name>
    <dbReference type="NCBI Taxonomy" id="294671"/>
    <lineage>
        <taxon>Archaea</taxon>
        <taxon>Methanobacteriati</taxon>
        <taxon>Methanobacteriota</taxon>
        <taxon>Methanomada group</taxon>
        <taxon>Methanobacteria</taxon>
        <taxon>Methanobacteriales</taxon>
        <taxon>Methanobacteriaceae</taxon>
        <taxon>Methanobrevibacter</taxon>
    </lineage>
</organism>
<evidence type="ECO:0000313" key="3">
    <source>
        <dbReference type="Proteomes" id="UP000732619"/>
    </source>
</evidence>